<dbReference type="EMBL" id="CM037015">
    <property type="protein sequence ID" value="KAH7683168.1"/>
    <property type="molecule type" value="Genomic_DNA"/>
</dbReference>
<proteinExistence type="predicted"/>
<gene>
    <name evidence="1" type="ORF">IHE45_05G164800</name>
</gene>
<dbReference type="EC" id="1.14.14.82" evidence="1"/>
<accession>A0ACB7W6T9</accession>
<evidence type="ECO:0000313" key="2">
    <source>
        <dbReference type="Proteomes" id="UP000827976"/>
    </source>
</evidence>
<reference evidence="2" key="1">
    <citation type="journal article" date="2022" name="Nat. Commun.">
        <title>Chromosome evolution and the genetic basis of agronomically important traits in greater yam.</title>
        <authorList>
            <person name="Bredeson J.V."/>
            <person name="Lyons J.B."/>
            <person name="Oniyinde I.O."/>
            <person name="Okereke N.R."/>
            <person name="Kolade O."/>
            <person name="Nnabue I."/>
            <person name="Nwadili C.O."/>
            <person name="Hribova E."/>
            <person name="Parker M."/>
            <person name="Nwogha J."/>
            <person name="Shu S."/>
            <person name="Carlson J."/>
            <person name="Kariba R."/>
            <person name="Muthemba S."/>
            <person name="Knop K."/>
            <person name="Barton G.J."/>
            <person name="Sherwood A.V."/>
            <person name="Lopez-Montes A."/>
            <person name="Asiedu R."/>
            <person name="Jamnadass R."/>
            <person name="Muchugi A."/>
            <person name="Goodstein D."/>
            <person name="Egesi C.N."/>
            <person name="Featherston J."/>
            <person name="Asfaw A."/>
            <person name="Simpson G.G."/>
            <person name="Dolezel J."/>
            <person name="Hendre P.S."/>
            <person name="Van Deynze A."/>
            <person name="Kumar P.L."/>
            <person name="Obidiegwu J.E."/>
            <person name="Bhattacharjee R."/>
            <person name="Rokhsar D.S."/>
        </authorList>
    </citation>
    <scope>NUCLEOTIDE SEQUENCE [LARGE SCALE GENOMIC DNA]</scope>
    <source>
        <strain evidence="2">cv. TDa95/00328</strain>
    </source>
</reference>
<protein>
    <submittedName>
        <fullName evidence="1">Flavonoid 3'-monooxygenase protein</fullName>
        <ecNumber evidence="1">1.14.14.82</ecNumber>
    </submittedName>
</protein>
<dbReference type="Proteomes" id="UP000827976">
    <property type="component" value="Chromosome 5"/>
</dbReference>
<name>A0ACB7W6T9_DIOAL</name>
<sequence length="517" mass="58079">MRTHTITIFFILLTALCLLATTILTSSPWPWPLLLSTLLPLLLNTWLITPGGFAWRNVHFNSHAVPKGVIGWPLLGSLPLMGSLAHRKLARLSKSCDADHLLYLSLGTQPVVISSHPDTARQILSGSAFSDRPTKISARSLMFERAIGFAPSGQYWRHLRRLAATHMFSPRRIAVMEGLRSCVADKMMEEVMMEMEVEGMVRLRGVLQKGSLESIIGSVFGSELSREDKQVLVEMVSEGYELIGRFNWEDHFPLGGLLDFHGVGKRCKVLALKVKALIGRIIDEKRSTTGTGHDFNKDDFLSVLLSLPQEDSLTDSDAIAVLWEMIFRGTDVVAIILEWIMARLVLHPDIQAQAKQELNLIVGARPVKDIDIPKLRYLQAIVKEVLRLHPPGPLLSWARLAVHDVHVGKFFVPAGTTAMVNMWAITHNESIWKDPWAFRPERFLEEEVSLLGSDLRLAPFGSGRRVCPGRALGLATVHLWLARLLQRYHWVPAQPVHLSECLRLSMEMKKPLICQVR</sequence>
<evidence type="ECO:0000313" key="1">
    <source>
        <dbReference type="EMBL" id="KAH7683168.1"/>
    </source>
</evidence>
<organism evidence="1 2">
    <name type="scientific">Dioscorea alata</name>
    <name type="common">Purple yam</name>
    <dbReference type="NCBI Taxonomy" id="55571"/>
    <lineage>
        <taxon>Eukaryota</taxon>
        <taxon>Viridiplantae</taxon>
        <taxon>Streptophyta</taxon>
        <taxon>Embryophyta</taxon>
        <taxon>Tracheophyta</taxon>
        <taxon>Spermatophyta</taxon>
        <taxon>Magnoliopsida</taxon>
        <taxon>Liliopsida</taxon>
        <taxon>Dioscoreales</taxon>
        <taxon>Dioscoreaceae</taxon>
        <taxon>Dioscorea</taxon>
    </lineage>
</organism>
<keyword evidence="1" id="KW-0560">Oxidoreductase</keyword>
<comment type="caution">
    <text evidence="1">The sequence shown here is derived from an EMBL/GenBank/DDBJ whole genome shotgun (WGS) entry which is preliminary data.</text>
</comment>
<keyword evidence="2" id="KW-1185">Reference proteome</keyword>